<dbReference type="EMBL" id="OX597816">
    <property type="protein sequence ID" value="CAI9719798.1"/>
    <property type="molecule type" value="Genomic_DNA"/>
</dbReference>
<reference evidence="1" key="1">
    <citation type="submission" date="2023-08" db="EMBL/GenBank/DDBJ databases">
        <authorList>
            <person name="Alioto T."/>
            <person name="Alioto T."/>
            <person name="Gomez Garrido J."/>
        </authorList>
    </citation>
    <scope>NUCLEOTIDE SEQUENCE</scope>
</reference>
<evidence type="ECO:0000313" key="2">
    <source>
        <dbReference type="Proteomes" id="UP001162480"/>
    </source>
</evidence>
<dbReference type="Proteomes" id="UP001162480">
    <property type="component" value="Chromosome 3"/>
</dbReference>
<sequence length="159" mass="17906">MDAGLFLELKGRYPEDIPYVSSEMADKKLTSPADIPMKSSAAIPLREKDGEAAEFVPPLPKPKPQVNNFANLNSEKLIEDIPNHNQVAVAIFINFRKLAFHIPYLGNTECSNAKAMLAFMYKYSPDSSCKYRITKEINIIKWIDGPQVLLARDSIFNED</sequence>
<protein>
    <submittedName>
        <fullName evidence="1">Uncharacterized protein</fullName>
    </submittedName>
</protein>
<keyword evidence="2" id="KW-1185">Reference proteome</keyword>
<gene>
    <name evidence="1" type="ORF">OCTVUL_1B026383</name>
</gene>
<name>A0AA36F1Z0_OCTVU</name>
<accession>A0AA36F1Z0</accession>
<evidence type="ECO:0000313" key="1">
    <source>
        <dbReference type="EMBL" id="CAI9719798.1"/>
    </source>
</evidence>
<dbReference type="AlphaFoldDB" id="A0AA36F1Z0"/>
<organism evidence="1 2">
    <name type="scientific">Octopus vulgaris</name>
    <name type="common">Common octopus</name>
    <dbReference type="NCBI Taxonomy" id="6645"/>
    <lineage>
        <taxon>Eukaryota</taxon>
        <taxon>Metazoa</taxon>
        <taxon>Spiralia</taxon>
        <taxon>Lophotrochozoa</taxon>
        <taxon>Mollusca</taxon>
        <taxon>Cephalopoda</taxon>
        <taxon>Coleoidea</taxon>
        <taxon>Octopodiformes</taxon>
        <taxon>Octopoda</taxon>
        <taxon>Incirrata</taxon>
        <taxon>Octopodidae</taxon>
        <taxon>Octopus</taxon>
    </lineage>
</organism>
<proteinExistence type="predicted"/>